<keyword evidence="2" id="KW-0472">Membrane</keyword>
<accession>A0ABQ7XP50</accession>
<evidence type="ECO:0000313" key="3">
    <source>
        <dbReference type="EMBL" id="KAH0857702.1"/>
    </source>
</evidence>
<dbReference type="Proteomes" id="UP000824890">
    <property type="component" value="Unassembled WGS sequence"/>
</dbReference>
<gene>
    <name evidence="3" type="ORF">HID58_085963</name>
</gene>
<evidence type="ECO:0000256" key="1">
    <source>
        <dbReference type="SAM" id="MobiDB-lite"/>
    </source>
</evidence>
<evidence type="ECO:0000313" key="4">
    <source>
        <dbReference type="Proteomes" id="UP000824890"/>
    </source>
</evidence>
<reference evidence="3 4" key="1">
    <citation type="submission" date="2021-05" db="EMBL/GenBank/DDBJ databases">
        <title>Genome Assembly of Synthetic Allotetraploid Brassica napus Reveals Homoeologous Exchanges between Subgenomes.</title>
        <authorList>
            <person name="Davis J.T."/>
        </authorList>
    </citation>
    <scope>NUCLEOTIDE SEQUENCE [LARGE SCALE GENOMIC DNA]</scope>
    <source>
        <strain evidence="4">cv. Da-Ae</strain>
        <tissue evidence="3">Seedling</tissue>
    </source>
</reference>
<protein>
    <submittedName>
        <fullName evidence="3">Uncharacterized protein</fullName>
    </submittedName>
</protein>
<proteinExistence type="predicted"/>
<feature type="region of interest" description="Disordered" evidence="1">
    <location>
        <begin position="55"/>
        <end position="86"/>
    </location>
</feature>
<sequence length="250" mass="28045">MRGLQWIGIFTRSEEKMGNSDTQAGDEETKKGARKALFKRTTAIADEVCPAVLPPRKNAPAKPGKCRGGGDGARQTKDEGPLNPKLSSSKPLRKYCGGVGVFRSFLSISYMNILFLGFGGLWHWVGRLVCVFLVYLVLVLCWNKFGAFDVSCISHWIWLIWTVRDLVFWNPKMDHGRSLQMWSLVSSNRRRPHRALVGFGHGGHQRVVGYRDSFGLGYGVQKLYGGRSRCFNGILYGIRKNNESQETVGD</sequence>
<comment type="caution">
    <text evidence="3">The sequence shown here is derived from an EMBL/GenBank/DDBJ whole genome shotgun (WGS) entry which is preliminary data.</text>
</comment>
<dbReference type="EMBL" id="JAGKQM010000019">
    <property type="protein sequence ID" value="KAH0857702.1"/>
    <property type="molecule type" value="Genomic_DNA"/>
</dbReference>
<keyword evidence="2" id="KW-0812">Transmembrane</keyword>
<name>A0ABQ7XP50_BRANA</name>
<keyword evidence="2" id="KW-1133">Transmembrane helix</keyword>
<organism evidence="3 4">
    <name type="scientific">Brassica napus</name>
    <name type="common">Rape</name>
    <dbReference type="NCBI Taxonomy" id="3708"/>
    <lineage>
        <taxon>Eukaryota</taxon>
        <taxon>Viridiplantae</taxon>
        <taxon>Streptophyta</taxon>
        <taxon>Embryophyta</taxon>
        <taxon>Tracheophyta</taxon>
        <taxon>Spermatophyta</taxon>
        <taxon>Magnoliopsida</taxon>
        <taxon>eudicotyledons</taxon>
        <taxon>Gunneridae</taxon>
        <taxon>Pentapetalae</taxon>
        <taxon>rosids</taxon>
        <taxon>malvids</taxon>
        <taxon>Brassicales</taxon>
        <taxon>Brassicaceae</taxon>
        <taxon>Brassiceae</taxon>
        <taxon>Brassica</taxon>
    </lineage>
</organism>
<evidence type="ECO:0000256" key="2">
    <source>
        <dbReference type="SAM" id="Phobius"/>
    </source>
</evidence>
<keyword evidence="4" id="KW-1185">Reference proteome</keyword>
<feature type="transmembrane region" description="Helical" evidence="2">
    <location>
        <begin position="124"/>
        <end position="142"/>
    </location>
</feature>